<dbReference type="EMBL" id="JACDXW010000005">
    <property type="protein sequence ID" value="MCB5364273.1"/>
    <property type="molecule type" value="Genomic_DNA"/>
</dbReference>
<reference evidence="7 8" key="1">
    <citation type="submission" date="2020-07" db="EMBL/GenBank/DDBJ databases">
        <title>Pusillimonas sp. nov., isolated from poultry manure in Taiwan.</title>
        <authorList>
            <person name="Lin S.-Y."/>
            <person name="Tang Y.-S."/>
            <person name="Young C.-C."/>
        </authorList>
    </citation>
    <scope>NUCLEOTIDE SEQUENCE [LARGE SCALE GENOMIC DNA]</scope>
    <source>
        <strain evidence="7 8">CC-YST705</strain>
    </source>
</reference>
<dbReference type="Gene3D" id="3.20.20.70">
    <property type="entry name" value="Aldolase class I"/>
    <property type="match status" value="1"/>
</dbReference>
<dbReference type="InterPro" id="IPR013785">
    <property type="entry name" value="Aldolase_TIM"/>
</dbReference>
<comment type="similarity">
    <text evidence="5">Belongs to the FMN-dependent alpha-hydroxy acid dehydrogenase family.</text>
</comment>
<dbReference type="PANTHER" id="PTHR10578:SF107">
    <property type="entry name" value="2-HYDROXYACID OXIDASE 1"/>
    <property type="match status" value="1"/>
</dbReference>
<proteinExistence type="inferred from homology"/>
<feature type="domain" description="FMN hydroxy acid dehydrogenase" evidence="6">
    <location>
        <begin position="1"/>
        <end position="375"/>
    </location>
</feature>
<dbReference type="InterPro" id="IPR000262">
    <property type="entry name" value="FMN-dep_DH"/>
</dbReference>
<comment type="caution">
    <text evidence="7">The sequence shown here is derived from an EMBL/GenBank/DDBJ whole genome shotgun (WGS) entry which is preliminary data.</text>
</comment>
<sequence>MKSINIEDLHDQARRTLPRLVYDYLAGGALDERTLKTNRDAFQQWQFCPRRLVDLRHIDISAPILGEAAAFPAVVAPTGLNALFWPEGDLALARAAAHSHIPFTLSTASSLPLEHIAQHAGGRLWYQLYVIEPVLAQSLVERAKNTGYECLVVTTDVVVNGKRERDMRNQFALPVRWRPSLIWDGMRRPGWSWRYLKHGLPVLGNFNTPEAKTKTARAALLSRAMDASFDWEALDRIRQQWPGRMLVKGVLHPEDIRHCQAMGMDGVVLSNHGGRQLDDSRTALDVLTELPPMPGFEILMDGGIRRGSDIAKAVALGASAVMIGRAALYGLASSGQVGVQQALDILQDEYRNALIQLGCPSSAQLGRQYLHRNTPSPSLPVIHPSLETL</sequence>
<keyword evidence="4" id="KW-0560">Oxidoreductase</keyword>
<dbReference type="PROSITE" id="PS51349">
    <property type="entry name" value="FMN_HYDROXY_ACID_DH_2"/>
    <property type="match status" value="1"/>
</dbReference>
<evidence type="ECO:0000256" key="4">
    <source>
        <dbReference type="ARBA" id="ARBA00023002"/>
    </source>
</evidence>
<evidence type="ECO:0000256" key="3">
    <source>
        <dbReference type="ARBA" id="ARBA00022643"/>
    </source>
</evidence>
<evidence type="ECO:0000313" key="8">
    <source>
        <dbReference type="Proteomes" id="UP000776983"/>
    </source>
</evidence>
<accession>A0ABS8CE45</accession>
<comment type="cofactor">
    <cofactor evidence="1">
        <name>FMN</name>
        <dbReference type="ChEBI" id="CHEBI:58210"/>
    </cofactor>
</comment>
<dbReference type="PROSITE" id="PS00557">
    <property type="entry name" value="FMN_HYDROXY_ACID_DH_1"/>
    <property type="match status" value="1"/>
</dbReference>
<dbReference type="InterPro" id="IPR008259">
    <property type="entry name" value="FMN_hydac_DH_AS"/>
</dbReference>
<dbReference type="Proteomes" id="UP000776983">
    <property type="component" value="Unassembled WGS sequence"/>
</dbReference>
<dbReference type="PANTHER" id="PTHR10578">
    <property type="entry name" value="S -2-HYDROXY-ACID OXIDASE-RELATED"/>
    <property type="match status" value="1"/>
</dbReference>
<evidence type="ECO:0000256" key="2">
    <source>
        <dbReference type="ARBA" id="ARBA00022630"/>
    </source>
</evidence>
<name>A0ABS8CE45_9BURK</name>
<dbReference type="InterPro" id="IPR012133">
    <property type="entry name" value="Alpha-hydoxy_acid_DH_FMN"/>
</dbReference>
<dbReference type="PIRSF" id="PIRSF000138">
    <property type="entry name" value="Al-hdrx_acd_dh"/>
    <property type="match status" value="1"/>
</dbReference>
<keyword evidence="8" id="KW-1185">Reference proteome</keyword>
<protein>
    <submittedName>
        <fullName evidence="7">Alpha-hydroxy-acid oxidizing protein</fullName>
    </submittedName>
</protein>
<dbReference type="InterPro" id="IPR037396">
    <property type="entry name" value="FMN_HAD"/>
</dbReference>
<dbReference type="SUPFAM" id="SSF51395">
    <property type="entry name" value="FMN-linked oxidoreductases"/>
    <property type="match status" value="1"/>
</dbReference>
<gene>
    <name evidence="7" type="ORF">H0484_10990</name>
</gene>
<dbReference type="Pfam" id="PF01070">
    <property type="entry name" value="FMN_dh"/>
    <property type="match status" value="1"/>
</dbReference>
<keyword evidence="3" id="KW-0288">FMN</keyword>
<evidence type="ECO:0000256" key="1">
    <source>
        <dbReference type="ARBA" id="ARBA00001917"/>
    </source>
</evidence>
<evidence type="ECO:0000313" key="7">
    <source>
        <dbReference type="EMBL" id="MCB5364273.1"/>
    </source>
</evidence>
<organism evidence="7 8">
    <name type="scientific">Mesopusillimonas faecipullorum</name>
    <dbReference type="NCBI Taxonomy" id="2755040"/>
    <lineage>
        <taxon>Bacteria</taxon>
        <taxon>Pseudomonadati</taxon>
        <taxon>Pseudomonadota</taxon>
        <taxon>Betaproteobacteria</taxon>
        <taxon>Burkholderiales</taxon>
        <taxon>Alcaligenaceae</taxon>
        <taxon>Mesopusillimonas</taxon>
    </lineage>
</organism>
<dbReference type="RefSeq" id="WP_226954691.1">
    <property type="nucleotide sequence ID" value="NZ_JACDXW010000005.1"/>
</dbReference>
<evidence type="ECO:0000256" key="5">
    <source>
        <dbReference type="ARBA" id="ARBA00024042"/>
    </source>
</evidence>
<evidence type="ECO:0000259" key="6">
    <source>
        <dbReference type="PROSITE" id="PS51349"/>
    </source>
</evidence>
<keyword evidence="2" id="KW-0285">Flavoprotein</keyword>